<protein>
    <submittedName>
        <fullName evidence="2">Uncharacterized protein</fullName>
    </submittedName>
</protein>
<dbReference type="RefSeq" id="XP_052942760.1">
    <property type="nucleotide sequence ID" value="XM_053091067.1"/>
</dbReference>
<feature type="compositionally biased region" description="Low complexity" evidence="1">
    <location>
        <begin position="225"/>
        <end position="248"/>
    </location>
</feature>
<keyword evidence="3" id="KW-1185">Reference proteome</keyword>
<proteinExistence type="predicted"/>
<feature type="compositionally biased region" description="Polar residues" evidence="1">
    <location>
        <begin position="133"/>
        <end position="143"/>
    </location>
</feature>
<evidence type="ECO:0000313" key="3">
    <source>
        <dbReference type="Proteomes" id="UP001164286"/>
    </source>
</evidence>
<dbReference type="GeneID" id="77730272"/>
<organism evidence="2 3">
    <name type="scientific">Dioszegia hungarica</name>
    <dbReference type="NCBI Taxonomy" id="4972"/>
    <lineage>
        <taxon>Eukaryota</taxon>
        <taxon>Fungi</taxon>
        <taxon>Dikarya</taxon>
        <taxon>Basidiomycota</taxon>
        <taxon>Agaricomycotina</taxon>
        <taxon>Tremellomycetes</taxon>
        <taxon>Tremellales</taxon>
        <taxon>Bulleribasidiaceae</taxon>
        <taxon>Dioszegia</taxon>
    </lineage>
</organism>
<dbReference type="AlphaFoldDB" id="A0AA38LRW5"/>
<gene>
    <name evidence="2" type="ORF">MKK02DRAFT_40363</name>
</gene>
<feature type="compositionally biased region" description="Low complexity" evidence="1">
    <location>
        <begin position="1"/>
        <end position="19"/>
    </location>
</feature>
<comment type="caution">
    <text evidence="2">The sequence shown here is derived from an EMBL/GenBank/DDBJ whole genome shotgun (WGS) entry which is preliminary data.</text>
</comment>
<name>A0AA38LRW5_9TREE</name>
<feature type="region of interest" description="Disordered" evidence="1">
    <location>
        <begin position="133"/>
        <end position="155"/>
    </location>
</feature>
<reference evidence="2" key="1">
    <citation type="journal article" date="2022" name="G3 (Bethesda)">
        <title>High quality genome of the basidiomycete yeast Dioszegia hungarica PDD-24b-2 isolated from cloud water.</title>
        <authorList>
            <person name="Jarrige D."/>
            <person name="Haridas S."/>
            <person name="Bleykasten-Grosshans C."/>
            <person name="Joly M."/>
            <person name="Nadalig T."/>
            <person name="Sancelme M."/>
            <person name="Vuilleumier S."/>
            <person name="Grigoriev I.V."/>
            <person name="Amato P."/>
            <person name="Bringel F."/>
        </authorList>
    </citation>
    <scope>NUCLEOTIDE SEQUENCE</scope>
    <source>
        <strain evidence="2">PDD-24b-2</strain>
    </source>
</reference>
<feature type="region of interest" description="Disordered" evidence="1">
    <location>
        <begin position="1"/>
        <end position="92"/>
    </location>
</feature>
<feature type="region of interest" description="Disordered" evidence="1">
    <location>
        <begin position="214"/>
        <end position="248"/>
    </location>
</feature>
<sequence>MSAAALEPAETAPLAIAPEESPERPCTPPLPSAPAQDCNLPKSGEVEPQGGSVILIDPTTNEIIGTLTPASPGEEGTRDQEVSESDTDTLRGHDITGSAVAVGEEGPKRRDPTYSYRLSISDLSLRTFAGAPSTITEQGGTSLPTAAEGGGGGTPAERIQRGMRSSWMTDDASFWTARGTLRFEGPVGEEGSGKDREVVVAYVKTDTPLNDLFPPYIPSPRIPRTPRTTVPHSTLRTHSSTLTTSTDSPFPSRILHLFPRLSTLPRGGSGGVAGSGLPSSVTQGISWPSAIDMDPASLAAAASSHAEAAFWRLVMPGISGVYGWTGVLGQAYEQLTAYLPLPSLQTSTQTSNAPLLIDSSVPGSAHTPGLYSDETIYTLRMPPPTGTEGDGPDLGPTIRPVWVKKRAALPVFEDKQEGWGRENRGIRI</sequence>
<dbReference type="Proteomes" id="UP001164286">
    <property type="component" value="Unassembled WGS sequence"/>
</dbReference>
<evidence type="ECO:0000313" key="2">
    <source>
        <dbReference type="EMBL" id="KAI9632983.1"/>
    </source>
</evidence>
<accession>A0AA38LRW5</accession>
<evidence type="ECO:0000256" key="1">
    <source>
        <dbReference type="SAM" id="MobiDB-lite"/>
    </source>
</evidence>
<dbReference type="EMBL" id="JAKWFO010000013">
    <property type="protein sequence ID" value="KAI9632983.1"/>
    <property type="molecule type" value="Genomic_DNA"/>
</dbReference>